<feature type="domain" description="VOC" evidence="10">
    <location>
        <begin position="193"/>
        <end position="362"/>
    </location>
</feature>
<evidence type="ECO:0000256" key="2">
    <source>
        <dbReference type="ARBA" id="ARBA00018452"/>
    </source>
</evidence>
<feature type="binding site" evidence="9">
    <location>
        <position position="393"/>
    </location>
    <ligand>
        <name>Fe cation</name>
        <dbReference type="ChEBI" id="CHEBI:24875"/>
    </ligand>
</feature>
<comment type="catalytic activity">
    <reaction evidence="7">
        <text>3-(4-hydroxyphenyl)pyruvate + O2 = homogentisate + CO2</text>
        <dbReference type="Rhea" id="RHEA:16189"/>
        <dbReference type="ChEBI" id="CHEBI:15379"/>
        <dbReference type="ChEBI" id="CHEBI:16169"/>
        <dbReference type="ChEBI" id="CHEBI:16526"/>
        <dbReference type="ChEBI" id="CHEBI:36242"/>
        <dbReference type="EC" id="1.13.11.27"/>
    </reaction>
    <physiologicalReaction direction="left-to-right" evidence="7">
        <dbReference type="Rhea" id="RHEA:16190"/>
    </physiologicalReaction>
</comment>
<organism evidence="11 12">
    <name type="scientific">Branchiostoma lanceolatum</name>
    <name type="common">Common lancelet</name>
    <name type="synonym">Amphioxus lanceolatum</name>
    <dbReference type="NCBI Taxonomy" id="7740"/>
    <lineage>
        <taxon>Eukaryota</taxon>
        <taxon>Metazoa</taxon>
        <taxon>Chordata</taxon>
        <taxon>Cephalochordata</taxon>
        <taxon>Leptocardii</taxon>
        <taxon>Amphioxiformes</taxon>
        <taxon>Branchiostomatidae</taxon>
        <taxon>Branchiostoma</taxon>
    </lineage>
</organism>
<comment type="function">
    <text evidence="6">Catalyzes the conversion of 4-hydroxyphenylpyruvic acid to homogentisic acid, one of the steps in tyrosine catabolism.</text>
</comment>
<dbReference type="GO" id="GO:0009072">
    <property type="term" value="P:aromatic amino acid metabolic process"/>
    <property type="evidence" value="ECO:0007669"/>
    <property type="project" value="InterPro"/>
</dbReference>
<evidence type="ECO:0000259" key="10">
    <source>
        <dbReference type="PROSITE" id="PS51819"/>
    </source>
</evidence>
<dbReference type="InterPro" id="IPR041735">
    <property type="entry name" value="4OHPhenylPyrv_dOase_C"/>
</dbReference>
<accession>A0A8J9ZP55</accession>
<dbReference type="InterPro" id="IPR005956">
    <property type="entry name" value="4OHPhenylPyrv_dOase"/>
</dbReference>
<evidence type="ECO:0000256" key="3">
    <source>
        <dbReference type="ARBA" id="ARBA00022723"/>
    </source>
</evidence>
<feature type="binding site" evidence="9">
    <location>
        <position position="196"/>
    </location>
    <ligand>
        <name>Fe cation</name>
        <dbReference type="ChEBI" id="CHEBI:24875"/>
    </ligand>
</feature>
<evidence type="ECO:0000256" key="8">
    <source>
        <dbReference type="PIRNR" id="PIRNR009283"/>
    </source>
</evidence>
<comment type="similarity">
    <text evidence="1 8">Belongs to the 4HPPD family.</text>
</comment>
<evidence type="ECO:0000313" key="11">
    <source>
        <dbReference type="EMBL" id="CAH1257788.1"/>
    </source>
</evidence>
<evidence type="ECO:0000256" key="1">
    <source>
        <dbReference type="ARBA" id="ARBA00005877"/>
    </source>
</evidence>
<feature type="binding site" evidence="9">
    <location>
        <position position="301"/>
    </location>
    <ligand>
        <name>Fe cation</name>
        <dbReference type="ChEBI" id="CHEBI:24875"/>
    </ligand>
</feature>
<dbReference type="CDD" id="cd07250">
    <property type="entry name" value="HPPD_C_like"/>
    <property type="match status" value="1"/>
</dbReference>
<evidence type="ECO:0000256" key="6">
    <source>
        <dbReference type="ARBA" id="ARBA00033727"/>
    </source>
</evidence>
<dbReference type="EMBL" id="OV696688">
    <property type="protein sequence ID" value="CAH1257788.1"/>
    <property type="molecule type" value="Genomic_DNA"/>
</dbReference>
<proteinExistence type="inferred from homology"/>
<evidence type="ECO:0000256" key="5">
    <source>
        <dbReference type="ARBA" id="ARBA00023004"/>
    </source>
</evidence>
<dbReference type="GO" id="GO:0003868">
    <property type="term" value="F:4-hydroxyphenylpyruvate dioxygenase activity"/>
    <property type="evidence" value="ECO:0007669"/>
    <property type="project" value="UniProtKB-EC"/>
</dbReference>
<keyword evidence="4" id="KW-0677">Repeat</keyword>
<keyword evidence="3 9" id="KW-0479">Metal-binding</keyword>
<dbReference type="PROSITE" id="PS51819">
    <property type="entry name" value="VOC"/>
    <property type="match status" value="2"/>
</dbReference>
<dbReference type="InterPro" id="IPR029068">
    <property type="entry name" value="Glyas_Bleomycin-R_OHBP_Dase"/>
</dbReference>
<evidence type="ECO:0000256" key="7">
    <source>
        <dbReference type="ARBA" id="ARBA00048047"/>
    </source>
</evidence>
<dbReference type="SUPFAM" id="SSF54593">
    <property type="entry name" value="Glyoxalase/Bleomycin resistance protein/Dihydroxybiphenyl dioxygenase"/>
    <property type="match status" value="1"/>
</dbReference>
<dbReference type="InterPro" id="IPR004360">
    <property type="entry name" value="Glyas_Fos-R_dOase_dom"/>
</dbReference>
<dbReference type="Proteomes" id="UP000838412">
    <property type="component" value="Chromosome 3"/>
</dbReference>
<feature type="domain" description="VOC" evidence="10">
    <location>
        <begin position="4"/>
        <end position="164"/>
    </location>
</feature>
<dbReference type="PIRSF" id="PIRSF009283">
    <property type="entry name" value="HPP_dOase"/>
    <property type="match status" value="1"/>
</dbReference>
<protein>
    <recommendedName>
        <fullName evidence="2 8">4-hydroxyphenylpyruvate dioxygenase</fullName>
    </recommendedName>
</protein>
<evidence type="ECO:0000256" key="9">
    <source>
        <dbReference type="PIRSR" id="PIRSR009283-1"/>
    </source>
</evidence>
<gene>
    <name evidence="11" type="primary">HPDL</name>
    <name evidence="11" type="ORF">BLAG_LOCUS15575</name>
</gene>
<comment type="cofactor">
    <cofactor evidence="9">
        <name>Fe cation</name>
        <dbReference type="ChEBI" id="CHEBI:24875"/>
    </cofactor>
    <text evidence="9">Binds 1 Fe cation per subunit.</text>
</comment>
<dbReference type="InterPro" id="IPR041736">
    <property type="entry name" value="4OHPhenylPyrv_dOase_N"/>
</dbReference>
<dbReference type="Pfam" id="PF00903">
    <property type="entry name" value="Glyoxalase"/>
    <property type="match status" value="1"/>
</dbReference>
<name>A0A8J9ZP55_BRALA</name>
<dbReference type="PANTHER" id="PTHR11959">
    <property type="entry name" value="4-HYDROXYPHENYLPYRUVATE DIOXYGENASE"/>
    <property type="match status" value="1"/>
</dbReference>
<dbReference type="CDD" id="cd08342">
    <property type="entry name" value="HPPD_N_like"/>
    <property type="match status" value="1"/>
</dbReference>
<dbReference type="Gene3D" id="3.10.180.10">
    <property type="entry name" value="2,3-Dihydroxybiphenyl 1,2-Dioxygenase, domain 1"/>
    <property type="match status" value="2"/>
</dbReference>
<dbReference type="AlphaFoldDB" id="A0A8J9ZP55"/>
<dbReference type="PANTHER" id="PTHR11959:SF10">
    <property type="entry name" value="4-HYDROXYPHENYLPYRUVATE DIOXYGENASE-LIKE PROTEIN"/>
    <property type="match status" value="1"/>
</dbReference>
<sequence>MAADVHHISLRVSNARRLIKDLVDKFQFSLFTERVEERAKQFAVRSGSAIFVVNERTAGEEGEVIQTGLCNNVSGVTSESNVTRNCSSGGCHHLYDFSDIDTPVDSVCNVAFEVEDVDSTLERVVRAGGRVLTDIKVTEDEQGSVTHAVVQSPIGNVVHTLLDKKLYKGLFLPGFEASNGASMIQEPTARLSHFDHVTYACPMGSSPPILEWYERCLGLKRFLVNRDESEDQGFIVQGTDVGMRLKAFEYWKCAKEGLSMTGSSSDVKPKVKFVIAEPLPGQGPNQVETFLEQHGSPGIQHIGLHTPDIVSSTRQLRAAHVQLLKPPDTYYSEIGKLSEIHQVGQSLTALKDNGVLLDAEADATDNDHWNNNQRYLMQVFTKPIFDEDTFFLEIIQRCGATGFGAGNITALWRSVQAYLDQREQQEKSKNKSS</sequence>
<evidence type="ECO:0000256" key="4">
    <source>
        <dbReference type="ARBA" id="ARBA00022737"/>
    </source>
</evidence>
<keyword evidence="5 9" id="KW-0408">Iron</keyword>
<dbReference type="InterPro" id="IPR037523">
    <property type="entry name" value="VOC_core"/>
</dbReference>
<reference evidence="11" key="1">
    <citation type="submission" date="2022-01" db="EMBL/GenBank/DDBJ databases">
        <authorList>
            <person name="Braso-Vives M."/>
        </authorList>
    </citation>
    <scope>NUCLEOTIDE SEQUENCE</scope>
</reference>
<evidence type="ECO:0000313" key="12">
    <source>
        <dbReference type="Proteomes" id="UP000838412"/>
    </source>
</evidence>
<keyword evidence="12" id="KW-1185">Reference proteome</keyword>
<dbReference type="GO" id="GO:0046872">
    <property type="term" value="F:metal ion binding"/>
    <property type="evidence" value="ECO:0007669"/>
    <property type="project" value="UniProtKB-KW"/>
</dbReference>
<dbReference type="OrthoDB" id="414569at2759"/>